<dbReference type="SUPFAM" id="SSF47384">
    <property type="entry name" value="Homodimeric domain of signal transducing histidine kinase"/>
    <property type="match status" value="1"/>
</dbReference>
<dbReference type="Gene3D" id="3.30.565.10">
    <property type="entry name" value="Histidine kinase-like ATPase, C-terminal domain"/>
    <property type="match status" value="1"/>
</dbReference>
<evidence type="ECO:0000256" key="5">
    <source>
        <dbReference type="ARBA" id="ARBA00022553"/>
    </source>
</evidence>
<feature type="transmembrane region" description="Helical" evidence="14">
    <location>
        <begin position="36"/>
        <end position="56"/>
    </location>
</feature>
<proteinExistence type="predicted"/>
<dbReference type="STRING" id="223786.SAMN05216234_1595"/>
<feature type="transmembrane region" description="Helical" evidence="14">
    <location>
        <begin position="153"/>
        <end position="174"/>
    </location>
</feature>
<evidence type="ECO:0000313" key="17">
    <source>
        <dbReference type="Proteomes" id="UP000199227"/>
    </source>
</evidence>
<dbReference type="PRINTS" id="PR00344">
    <property type="entry name" value="BCTRLSENSOR"/>
</dbReference>
<evidence type="ECO:0000256" key="4">
    <source>
        <dbReference type="ARBA" id="ARBA00022475"/>
    </source>
</evidence>
<dbReference type="RefSeq" id="WP_092914141.1">
    <property type="nucleotide sequence ID" value="NZ_CP136592.1"/>
</dbReference>
<keyword evidence="8" id="KW-0547">Nucleotide-binding</keyword>
<dbReference type="Gene3D" id="1.10.287.130">
    <property type="match status" value="1"/>
</dbReference>
<evidence type="ECO:0000256" key="13">
    <source>
        <dbReference type="ARBA" id="ARBA00023136"/>
    </source>
</evidence>
<feature type="transmembrane region" description="Helical" evidence="14">
    <location>
        <begin position="207"/>
        <end position="225"/>
    </location>
</feature>
<feature type="transmembrane region" description="Helical" evidence="14">
    <location>
        <begin position="115"/>
        <end position="141"/>
    </location>
</feature>
<keyword evidence="7 14" id="KW-0812">Transmembrane</keyword>
<dbReference type="EMBL" id="FOXB01000059">
    <property type="protein sequence ID" value="SFP93109.1"/>
    <property type="molecule type" value="Genomic_DNA"/>
</dbReference>
<evidence type="ECO:0000256" key="2">
    <source>
        <dbReference type="ARBA" id="ARBA00004651"/>
    </source>
</evidence>
<evidence type="ECO:0000256" key="7">
    <source>
        <dbReference type="ARBA" id="ARBA00022692"/>
    </source>
</evidence>
<comment type="subcellular location">
    <subcellularLocation>
        <location evidence="2">Cell membrane</location>
        <topology evidence="2">Multi-pass membrane protein</topology>
    </subcellularLocation>
</comment>
<dbReference type="PROSITE" id="PS50109">
    <property type="entry name" value="HIS_KIN"/>
    <property type="match status" value="1"/>
</dbReference>
<dbReference type="Proteomes" id="UP000199227">
    <property type="component" value="Unassembled WGS sequence"/>
</dbReference>
<dbReference type="InterPro" id="IPR036890">
    <property type="entry name" value="HATPase_C_sf"/>
</dbReference>
<keyword evidence="4" id="KW-1003">Cell membrane</keyword>
<dbReference type="PANTHER" id="PTHR43065">
    <property type="entry name" value="SENSOR HISTIDINE KINASE"/>
    <property type="match status" value="1"/>
</dbReference>
<reference evidence="16 17" key="1">
    <citation type="submission" date="2016-10" db="EMBL/GenBank/DDBJ databases">
        <authorList>
            <person name="de Groot N.N."/>
        </authorList>
    </citation>
    <scope>NUCLEOTIDE SEQUENCE [LARGE SCALE GENOMIC DNA]</scope>
    <source>
        <strain evidence="16 17">EP1-55-1</strain>
    </source>
</reference>
<feature type="domain" description="Histidine kinase" evidence="15">
    <location>
        <begin position="323"/>
        <end position="538"/>
    </location>
</feature>
<evidence type="ECO:0000256" key="1">
    <source>
        <dbReference type="ARBA" id="ARBA00000085"/>
    </source>
</evidence>
<protein>
    <recommendedName>
        <fullName evidence="3">histidine kinase</fullName>
        <ecNumber evidence="3">2.7.13.3</ecNumber>
    </recommendedName>
</protein>
<evidence type="ECO:0000256" key="12">
    <source>
        <dbReference type="ARBA" id="ARBA00023012"/>
    </source>
</evidence>
<dbReference type="CDD" id="cd00082">
    <property type="entry name" value="HisKA"/>
    <property type="match status" value="1"/>
</dbReference>
<comment type="catalytic activity">
    <reaction evidence="1">
        <text>ATP + protein L-histidine = ADP + protein N-phospho-L-histidine.</text>
        <dbReference type="EC" id="2.7.13.3"/>
    </reaction>
</comment>
<dbReference type="InterPro" id="IPR004358">
    <property type="entry name" value="Sig_transdc_His_kin-like_C"/>
</dbReference>
<feature type="transmembrane region" description="Helical" evidence="14">
    <location>
        <begin position="232"/>
        <end position="252"/>
    </location>
</feature>
<feature type="transmembrane region" description="Helical" evidence="14">
    <location>
        <begin position="186"/>
        <end position="201"/>
    </location>
</feature>
<evidence type="ECO:0000256" key="6">
    <source>
        <dbReference type="ARBA" id="ARBA00022679"/>
    </source>
</evidence>
<keyword evidence="12" id="KW-0902">Two-component regulatory system</keyword>
<dbReference type="SMART" id="SM00388">
    <property type="entry name" value="HisKA"/>
    <property type="match status" value="1"/>
</dbReference>
<evidence type="ECO:0000256" key="14">
    <source>
        <dbReference type="SAM" id="Phobius"/>
    </source>
</evidence>
<keyword evidence="9 16" id="KW-0418">Kinase</keyword>
<dbReference type="InterPro" id="IPR005467">
    <property type="entry name" value="His_kinase_dom"/>
</dbReference>
<keyword evidence="6" id="KW-0808">Transferase</keyword>
<accession>A0A1I5UCY6</accession>
<dbReference type="InterPro" id="IPR003594">
    <property type="entry name" value="HATPase_dom"/>
</dbReference>
<keyword evidence="5" id="KW-0597">Phosphoprotein</keyword>
<evidence type="ECO:0000256" key="3">
    <source>
        <dbReference type="ARBA" id="ARBA00012438"/>
    </source>
</evidence>
<dbReference type="InterPro" id="IPR036097">
    <property type="entry name" value="HisK_dim/P_sf"/>
</dbReference>
<dbReference type="GO" id="GO:0005886">
    <property type="term" value="C:plasma membrane"/>
    <property type="evidence" value="ECO:0007669"/>
    <property type="project" value="UniProtKB-SubCell"/>
</dbReference>
<dbReference type="Pfam" id="PF05231">
    <property type="entry name" value="MASE1"/>
    <property type="match status" value="1"/>
</dbReference>
<dbReference type="InterPro" id="IPR007895">
    <property type="entry name" value="MASE1"/>
</dbReference>
<dbReference type="OrthoDB" id="9799273at2"/>
<dbReference type="PANTHER" id="PTHR43065:SF10">
    <property type="entry name" value="PEROXIDE STRESS-ACTIVATED HISTIDINE KINASE MAK3"/>
    <property type="match status" value="1"/>
</dbReference>
<keyword evidence="17" id="KW-1185">Reference proteome</keyword>
<dbReference type="Pfam" id="PF02518">
    <property type="entry name" value="HATPase_c"/>
    <property type="match status" value="1"/>
</dbReference>
<dbReference type="GO" id="GO:0000155">
    <property type="term" value="F:phosphorelay sensor kinase activity"/>
    <property type="evidence" value="ECO:0007669"/>
    <property type="project" value="InterPro"/>
</dbReference>
<dbReference type="SMART" id="SM00387">
    <property type="entry name" value="HATPase_c"/>
    <property type="match status" value="1"/>
</dbReference>
<dbReference type="EC" id="2.7.13.3" evidence="3"/>
<dbReference type="GO" id="GO:0005524">
    <property type="term" value="F:ATP binding"/>
    <property type="evidence" value="ECO:0007669"/>
    <property type="project" value="UniProtKB-KW"/>
</dbReference>
<dbReference type="InterPro" id="IPR003661">
    <property type="entry name" value="HisK_dim/P_dom"/>
</dbReference>
<evidence type="ECO:0000256" key="8">
    <source>
        <dbReference type="ARBA" id="ARBA00022741"/>
    </source>
</evidence>
<sequence>MKENNRQIYDIAIITVLALLYFLASQIRFESTIKNEIISAVIFPSEGIALAFALFFGKKVWPGIFIGQFMIAYGNGIEIIPSIFVSSINSIEAIIAVTLFNKFNLNKNLEEFRDIIGLLLIIFFILQPFSAIMSNLSLYYFDVITKDDMLTSIFSWWFGNVIGQFLYTPFLLTLFNHYKNLNIKDYLFNGIIFGVYIYFLLNTFNISSPLLLLCLTLPILIYVVYKRNIAYGFFMNVIASHILSLNIGPFIYQSGSINIIDYNLYILTTIIVVFSAGMIFENQKKQEEWLQQIIKREVRKNREQQLLMLQQNRLAQMGEIISMIAHQWRQPINNLALLHQLIVSKYKKNSLDDKMIEYFKTNAKQQINMMSNTIDDFRNFFKPQENKKEYYIDEVIENILNIVRQLYSRHNIKISNIQKTKYKCFGYPNSLGHAILNIINNAKDALIEKNVTEKKITITVDEKDGDITITISDNAGGIPEDIIDKVFDPYFSTKNEKNGTGLGLYMTRMIITEHMNSKIFVHNSSEGAVFSIILKGDLCEKIK</sequence>
<feature type="transmembrane region" description="Helical" evidence="14">
    <location>
        <begin position="264"/>
        <end position="280"/>
    </location>
</feature>
<keyword evidence="11 14" id="KW-1133">Transmembrane helix</keyword>
<keyword evidence="10" id="KW-0067">ATP-binding</keyword>
<gene>
    <name evidence="16" type="ORF">SAMN05216234_1595</name>
</gene>
<organism evidence="16 17">
    <name type="scientific">Hydrogenimonas thermophila</name>
    <dbReference type="NCBI Taxonomy" id="223786"/>
    <lineage>
        <taxon>Bacteria</taxon>
        <taxon>Pseudomonadati</taxon>
        <taxon>Campylobacterota</taxon>
        <taxon>Epsilonproteobacteria</taxon>
        <taxon>Campylobacterales</taxon>
        <taxon>Hydrogenimonadaceae</taxon>
        <taxon>Hydrogenimonas</taxon>
    </lineage>
</organism>
<evidence type="ECO:0000256" key="11">
    <source>
        <dbReference type="ARBA" id="ARBA00022989"/>
    </source>
</evidence>
<dbReference type="SUPFAM" id="SSF55874">
    <property type="entry name" value="ATPase domain of HSP90 chaperone/DNA topoisomerase II/histidine kinase"/>
    <property type="match status" value="1"/>
</dbReference>
<evidence type="ECO:0000313" key="16">
    <source>
        <dbReference type="EMBL" id="SFP93109.1"/>
    </source>
</evidence>
<feature type="transmembrane region" description="Helical" evidence="14">
    <location>
        <begin position="6"/>
        <end position="24"/>
    </location>
</feature>
<evidence type="ECO:0000259" key="15">
    <source>
        <dbReference type="PROSITE" id="PS50109"/>
    </source>
</evidence>
<evidence type="ECO:0000256" key="10">
    <source>
        <dbReference type="ARBA" id="ARBA00022840"/>
    </source>
</evidence>
<keyword evidence="13 14" id="KW-0472">Membrane</keyword>
<evidence type="ECO:0000256" key="9">
    <source>
        <dbReference type="ARBA" id="ARBA00022777"/>
    </source>
</evidence>
<dbReference type="AlphaFoldDB" id="A0A1I5UCY6"/>
<name>A0A1I5UCY6_9BACT</name>